<sequence length="98" mass="11300">MPRQVAVTQFFWFFTTPWGNRVFTGDLPDKQVTLPRSDHPTQSGIISHFALLPLHGGLRRLSVNHPSFCDMRSRIITLLCNSKLRRELKGASIHFLFH</sequence>
<dbReference type="Proteomes" id="UP000499080">
    <property type="component" value="Unassembled WGS sequence"/>
</dbReference>
<comment type="caution">
    <text evidence="1">The sequence shown here is derived from an EMBL/GenBank/DDBJ whole genome shotgun (WGS) entry which is preliminary data.</text>
</comment>
<dbReference type="EMBL" id="BGPR01000143">
    <property type="protein sequence ID" value="GBL98832.1"/>
    <property type="molecule type" value="Genomic_DNA"/>
</dbReference>
<gene>
    <name evidence="1" type="ORF">AVEN_165681_1</name>
</gene>
<evidence type="ECO:0000313" key="1">
    <source>
        <dbReference type="EMBL" id="GBL98832.1"/>
    </source>
</evidence>
<protein>
    <submittedName>
        <fullName evidence="1">Uncharacterized protein</fullName>
    </submittedName>
</protein>
<reference evidence="1 2" key="1">
    <citation type="journal article" date="2019" name="Sci. Rep.">
        <title>Orb-weaving spider Araneus ventricosus genome elucidates the spidroin gene catalogue.</title>
        <authorList>
            <person name="Kono N."/>
            <person name="Nakamura H."/>
            <person name="Ohtoshi R."/>
            <person name="Moran D.A.P."/>
            <person name="Shinohara A."/>
            <person name="Yoshida Y."/>
            <person name="Fujiwara M."/>
            <person name="Mori M."/>
            <person name="Tomita M."/>
            <person name="Arakawa K."/>
        </authorList>
    </citation>
    <scope>NUCLEOTIDE SEQUENCE [LARGE SCALE GENOMIC DNA]</scope>
</reference>
<evidence type="ECO:0000313" key="2">
    <source>
        <dbReference type="Proteomes" id="UP000499080"/>
    </source>
</evidence>
<name>A0A4Y2C335_ARAVE</name>
<proteinExistence type="predicted"/>
<keyword evidence="2" id="KW-1185">Reference proteome</keyword>
<accession>A0A4Y2C335</accession>
<dbReference type="AlphaFoldDB" id="A0A4Y2C335"/>
<organism evidence="1 2">
    <name type="scientific">Araneus ventricosus</name>
    <name type="common">Orbweaver spider</name>
    <name type="synonym">Epeira ventricosa</name>
    <dbReference type="NCBI Taxonomy" id="182803"/>
    <lineage>
        <taxon>Eukaryota</taxon>
        <taxon>Metazoa</taxon>
        <taxon>Ecdysozoa</taxon>
        <taxon>Arthropoda</taxon>
        <taxon>Chelicerata</taxon>
        <taxon>Arachnida</taxon>
        <taxon>Araneae</taxon>
        <taxon>Araneomorphae</taxon>
        <taxon>Entelegynae</taxon>
        <taxon>Araneoidea</taxon>
        <taxon>Araneidae</taxon>
        <taxon>Araneus</taxon>
    </lineage>
</organism>